<comment type="caution">
    <text evidence="2">The sequence shown here is derived from an EMBL/GenBank/DDBJ whole genome shotgun (WGS) entry which is preliminary data.</text>
</comment>
<evidence type="ECO:0000313" key="3">
    <source>
        <dbReference type="Proteomes" id="UP000018291"/>
    </source>
</evidence>
<dbReference type="Pfam" id="PF01593">
    <property type="entry name" value="Amino_oxidase"/>
    <property type="match status" value="1"/>
</dbReference>
<dbReference type="Proteomes" id="UP000018291">
    <property type="component" value="Unassembled WGS sequence"/>
</dbReference>
<evidence type="ECO:0000313" key="2">
    <source>
        <dbReference type="EMBL" id="CCM65853.1"/>
    </source>
</evidence>
<dbReference type="STRING" id="1229780.BN381_80383"/>
<feature type="domain" description="Amine oxidase" evidence="1">
    <location>
        <begin position="12"/>
        <end position="289"/>
    </location>
</feature>
<dbReference type="AlphaFoldDB" id="R4Z563"/>
<accession>R4Z563</accession>
<dbReference type="HOGENOM" id="CLU_028123_1_0_11"/>
<gene>
    <name evidence="2" type="ORF">BN381_80383</name>
</gene>
<dbReference type="Gene3D" id="3.50.50.60">
    <property type="entry name" value="FAD/NAD(P)-binding domain"/>
    <property type="match status" value="1"/>
</dbReference>
<sequence length="449" mass="48484">MKHSTIVIGAGIGGLSAAWALRNDPDVLVLDAGDHVGGHSDTAVVRPDGPDGPEVAVDTGFIVHNDLTYPNLLALFEHLGVQRAPSDMSFAFTRSESGADAEYSGTLRGLLGHGAWRRRSQRRLTADIVAFGKVAAEITPAQEAATHAGAELTVAELAARFSPEFRERYLYPMAAAIWSSPDLDVAAMPARSLIAFFHQHGLFRLRGRPQWSTLAGGSRSYVGALVDSLAGEVRHGVPVRSVTRVGGLAEGRMVVAAADGESWRADRVVLATHADTSLALLGDDATEAERHVLGRFRFSPNVAYLHSDPTWMPKDRRHWSAWNVAGTPADEVTVTYWMNRLQPLNTSTDLFVTLNPPWRPEGVLRRRDYTHPVMSAESTAAQRDLPAIQGVGGLWHCGAWTGYGFHEDGAESGLAVGAAIGGDVPWSLRPRAERPASMVTSGIRMRELV</sequence>
<proteinExistence type="predicted"/>
<dbReference type="InterPro" id="IPR002937">
    <property type="entry name" value="Amino_oxidase"/>
</dbReference>
<dbReference type="RefSeq" id="WP_012230974.1">
    <property type="nucleotide sequence ID" value="NZ_HG422565.1"/>
</dbReference>
<keyword evidence="3" id="KW-1185">Reference proteome</keyword>
<dbReference type="PANTHER" id="PTHR42923">
    <property type="entry name" value="PROTOPORPHYRINOGEN OXIDASE"/>
    <property type="match status" value="1"/>
</dbReference>
<dbReference type="GO" id="GO:0016491">
    <property type="term" value="F:oxidoreductase activity"/>
    <property type="evidence" value="ECO:0007669"/>
    <property type="project" value="InterPro"/>
</dbReference>
<dbReference type="InterPro" id="IPR036188">
    <property type="entry name" value="FAD/NAD-bd_sf"/>
</dbReference>
<reference evidence="2 3" key="1">
    <citation type="journal article" date="2013" name="ISME J.">
        <title>Metabolic model for the filamentous 'Candidatus Microthrix parvicella' based on genomic and metagenomic analyses.</title>
        <authorList>
            <person name="Jon McIlroy S."/>
            <person name="Kristiansen R."/>
            <person name="Albertsen M."/>
            <person name="Michael Karst S."/>
            <person name="Rossetti S."/>
            <person name="Lund Nielsen J."/>
            <person name="Tandoi V."/>
            <person name="James Seviour R."/>
            <person name="Nielsen P.H."/>
        </authorList>
    </citation>
    <scope>NUCLEOTIDE SEQUENCE [LARGE SCALE GENOMIC DNA]</scope>
    <source>
        <strain evidence="2 3">RN1</strain>
    </source>
</reference>
<dbReference type="EMBL" id="CANL01000078">
    <property type="protein sequence ID" value="CCM65853.1"/>
    <property type="molecule type" value="Genomic_DNA"/>
</dbReference>
<dbReference type="InterPro" id="IPR050464">
    <property type="entry name" value="Zeta_carotene_desat/Oxidored"/>
</dbReference>
<protein>
    <submittedName>
        <fullName evidence="2">Putative Amine oxidase</fullName>
    </submittedName>
</protein>
<dbReference type="PANTHER" id="PTHR42923:SF17">
    <property type="entry name" value="AMINE OXIDASE DOMAIN-CONTAINING PROTEIN"/>
    <property type="match status" value="1"/>
</dbReference>
<evidence type="ECO:0000259" key="1">
    <source>
        <dbReference type="Pfam" id="PF01593"/>
    </source>
</evidence>
<dbReference type="eggNOG" id="COG2907">
    <property type="taxonomic scope" value="Bacteria"/>
</dbReference>
<dbReference type="SUPFAM" id="SSF51905">
    <property type="entry name" value="FAD/NAD(P)-binding domain"/>
    <property type="match status" value="1"/>
</dbReference>
<name>R4Z563_9ACTN</name>
<dbReference type="OrthoDB" id="20837at2"/>
<organism evidence="2 3">
    <name type="scientific">Candidatus Neomicrothrix parvicella RN1</name>
    <dbReference type="NCBI Taxonomy" id="1229780"/>
    <lineage>
        <taxon>Bacteria</taxon>
        <taxon>Bacillati</taxon>
        <taxon>Actinomycetota</taxon>
        <taxon>Acidimicrobiia</taxon>
        <taxon>Acidimicrobiales</taxon>
        <taxon>Microthrixaceae</taxon>
        <taxon>Candidatus Neomicrothrix</taxon>
    </lineage>
</organism>